<evidence type="ECO:0000313" key="3">
    <source>
        <dbReference type="Proteomes" id="UP000466442"/>
    </source>
</evidence>
<gene>
    <name evidence="2" type="ORF">GE061_013353</name>
</gene>
<keyword evidence="3" id="KW-1185">Reference proteome</keyword>
<name>A0A8S9XNS5_APOLU</name>
<evidence type="ECO:0000256" key="1">
    <source>
        <dbReference type="SAM" id="MobiDB-lite"/>
    </source>
</evidence>
<reference evidence="2" key="1">
    <citation type="journal article" date="2021" name="Mol. Ecol. Resour.">
        <title>Apolygus lucorum genome provides insights into omnivorousness and mesophyll feeding.</title>
        <authorList>
            <person name="Liu Y."/>
            <person name="Liu H."/>
            <person name="Wang H."/>
            <person name="Huang T."/>
            <person name="Liu B."/>
            <person name="Yang B."/>
            <person name="Yin L."/>
            <person name="Li B."/>
            <person name="Zhang Y."/>
            <person name="Zhang S."/>
            <person name="Jiang F."/>
            <person name="Zhang X."/>
            <person name="Ren Y."/>
            <person name="Wang B."/>
            <person name="Wang S."/>
            <person name="Lu Y."/>
            <person name="Wu K."/>
            <person name="Fan W."/>
            <person name="Wang G."/>
        </authorList>
    </citation>
    <scope>NUCLEOTIDE SEQUENCE</scope>
    <source>
        <strain evidence="2">12Hb</strain>
    </source>
</reference>
<sequence length="255" mass="27688">MTIEGESPNVSTGVSVAHFLLHSLTKDGGSADVSAGISAIQDYRTSSNEPSLDHLSDNLNQSATNENGGKRKRAHEVLTDHKSEGKIMTQAEWSPELVNPDLDEWEQIPTDQCDELRPDDAFIEPKTPPIPGEPPATSILDPQLEDYLLSDNERGAAKLIDTTPSPAKKLMTKPGGVGQPGSPNPETVGSPLPLLIWTHFLQPANYVSTPRFVRMTPQENGAPVLLFVPGPSTKEPVVEIVMVEDPDEPPPRYTF</sequence>
<dbReference type="AlphaFoldDB" id="A0A8S9XNS5"/>
<protein>
    <submittedName>
        <fullName evidence="2">Uncharacterized protein</fullName>
    </submittedName>
</protein>
<feature type="region of interest" description="Disordered" evidence="1">
    <location>
        <begin position="165"/>
        <end position="188"/>
    </location>
</feature>
<feature type="compositionally biased region" description="Polar residues" evidence="1">
    <location>
        <begin position="57"/>
        <end position="67"/>
    </location>
</feature>
<dbReference type="Proteomes" id="UP000466442">
    <property type="component" value="Linkage Group LG5"/>
</dbReference>
<accession>A0A8S9XNS5</accession>
<feature type="region of interest" description="Disordered" evidence="1">
    <location>
        <begin position="43"/>
        <end position="76"/>
    </location>
</feature>
<organism evidence="2 3">
    <name type="scientific">Apolygus lucorum</name>
    <name type="common">Small green plant bug</name>
    <name type="synonym">Lygocoris lucorum</name>
    <dbReference type="NCBI Taxonomy" id="248454"/>
    <lineage>
        <taxon>Eukaryota</taxon>
        <taxon>Metazoa</taxon>
        <taxon>Ecdysozoa</taxon>
        <taxon>Arthropoda</taxon>
        <taxon>Hexapoda</taxon>
        <taxon>Insecta</taxon>
        <taxon>Pterygota</taxon>
        <taxon>Neoptera</taxon>
        <taxon>Paraneoptera</taxon>
        <taxon>Hemiptera</taxon>
        <taxon>Heteroptera</taxon>
        <taxon>Panheteroptera</taxon>
        <taxon>Cimicomorpha</taxon>
        <taxon>Miridae</taxon>
        <taxon>Mirini</taxon>
        <taxon>Apolygus</taxon>
    </lineage>
</organism>
<evidence type="ECO:0000313" key="2">
    <source>
        <dbReference type="EMBL" id="KAF6210249.1"/>
    </source>
</evidence>
<proteinExistence type="predicted"/>
<dbReference type="EMBL" id="WIXP02000005">
    <property type="protein sequence ID" value="KAF6210249.1"/>
    <property type="molecule type" value="Genomic_DNA"/>
</dbReference>
<comment type="caution">
    <text evidence="2">The sequence shown here is derived from an EMBL/GenBank/DDBJ whole genome shotgun (WGS) entry which is preliminary data.</text>
</comment>